<sequence>MGSRVAKNAARQIVMPEDEKSKKSKGDKSAEPAAPQHSDAEYDELQEKYNALMTEKWKEYYKTSCDGECETCEYYDWCPDDFDGVFEDDADDAKAESAAAEGEGAVAPDVDEGAEGAAAEEADEAAEVEVEDEDDEAVEVEAEEENDVELTDEERAAKAAAEAYYEDGCDGDCDNCEHYDWCPAEEEDEDDKVLFKGVTQGDVKNAAKGGVELARETALAARDLKEALDDITGGMNLKELLK</sequence>
<comment type="caution">
    <text evidence="2">The sequence shown here is derived from an EMBL/GenBank/DDBJ whole genome shotgun (WGS) entry which is preliminary data.</text>
</comment>
<organism evidence="2 3">
    <name type="scientific">Slackia isoflavoniconvertens</name>
    <dbReference type="NCBI Taxonomy" id="572010"/>
    <lineage>
        <taxon>Bacteria</taxon>
        <taxon>Bacillati</taxon>
        <taxon>Actinomycetota</taxon>
        <taxon>Coriobacteriia</taxon>
        <taxon>Eggerthellales</taxon>
        <taxon>Eggerthellaceae</taxon>
        <taxon>Slackia</taxon>
    </lineage>
</organism>
<keyword evidence="3" id="KW-1185">Reference proteome</keyword>
<dbReference type="EMBL" id="QIBZ01000001">
    <property type="protein sequence ID" value="RNM37507.1"/>
    <property type="molecule type" value="Genomic_DNA"/>
</dbReference>
<evidence type="ECO:0000256" key="1">
    <source>
        <dbReference type="SAM" id="MobiDB-lite"/>
    </source>
</evidence>
<proteinExistence type="predicted"/>
<dbReference type="AlphaFoldDB" id="A0A3N0IL28"/>
<evidence type="ECO:0000313" key="3">
    <source>
        <dbReference type="Proteomes" id="UP000271472"/>
    </source>
</evidence>
<feature type="region of interest" description="Disordered" evidence="1">
    <location>
        <begin position="86"/>
        <end position="153"/>
    </location>
</feature>
<reference evidence="3" key="1">
    <citation type="submission" date="2018-05" db="EMBL/GenBank/DDBJ databases">
        <title>Genome Sequencing of selected type strains of the family Eggerthellaceae.</title>
        <authorList>
            <person name="Danylec N."/>
            <person name="Stoll D.A."/>
            <person name="Doetsch A."/>
            <person name="Huch M."/>
        </authorList>
    </citation>
    <scope>NUCLEOTIDE SEQUENCE [LARGE SCALE GENOMIC DNA]</scope>
    <source>
        <strain evidence="3">DSM 22006</strain>
    </source>
</reference>
<accession>A0A3N0IL28</accession>
<dbReference type="GeneID" id="98661907"/>
<feature type="compositionally biased region" description="Acidic residues" evidence="1">
    <location>
        <begin position="109"/>
        <end position="152"/>
    </location>
</feature>
<dbReference type="RefSeq" id="WP_123218739.1">
    <property type="nucleotide sequence ID" value="NZ_JACHYQ010000001.1"/>
</dbReference>
<name>A0A3N0IL28_9ACTN</name>
<gene>
    <name evidence="2" type="ORF">DMP05_00910</name>
</gene>
<feature type="compositionally biased region" description="Low complexity" evidence="1">
    <location>
        <begin position="96"/>
        <end position="107"/>
    </location>
</feature>
<feature type="region of interest" description="Disordered" evidence="1">
    <location>
        <begin position="1"/>
        <end position="43"/>
    </location>
</feature>
<dbReference type="Proteomes" id="UP000271472">
    <property type="component" value="Unassembled WGS sequence"/>
</dbReference>
<protein>
    <submittedName>
        <fullName evidence="2">Uncharacterized protein</fullName>
    </submittedName>
</protein>
<feature type="compositionally biased region" description="Basic and acidic residues" evidence="1">
    <location>
        <begin position="17"/>
        <end position="30"/>
    </location>
</feature>
<dbReference type="OrthoDB" id="3174964at2"/>
<evidence type="ECO:0000313" key="2">
    <source>
        <dbReference type="EMBL" id="RNM37507.1"/>
    </source>
</evidence>